<dbReference type="EMBL" id="CP097332">
    <property type="protein sequence ID" value="UQX87093.1"/>
    <property type="molecule type" value="Genomic_DNA"/>
</dbReference>
<reference evidence="7" key="1">
    <citation type="journal article" date="2018" name="Int. J. Syst. Evol. Microbiol.">
        <title>Jatrophihabitans telluris sp. nov., isolated from sediment soil of lava forest wetlands and the emended description of the genus Jatrophihabitans.</title>
        <authorList>
            <person name="Lee K.C."/>
            <person name="Suh M.K."/>
            <person name="Eom M.K."/>
            <person name="Kim K.K."/>
            <person name="Kim J.S."/>
            <person name="Kim D.S."/>
            <person name="Ko S.H."/>
            <person name="Shin Y.K."/>
            <person name="Lee J.S."/>
        </authorList>
    </citation>
    <scope>NUCLEOTIDE SEQUENCE</scope>
    <source>
        <strain evidence="7">N237</strain>
    </source>
</reference>
<dbReference type="InterPro" id="IPR052951">
    <property type="entry name" value="Tellurite_res_ion_channel"/>
</dbReference>
<evidence type="ECO:0000256" key="6">
    <source>
        <dbReference type="SAM" id="Phobius"/>
    </source>
</evidence>
<keyword evidence="8" id="KW-1185">Reference proteome</keyword>
<evidence type="ECO:0000256" key="2">
    <source>
        <dbReference type="ARBA" id="ARBA00022692"/>
    </source>
</evidence>
<dbReference type="InterPro" id="IPR004695">
    <property type="entry name" value="SLAC1/Mae1/Ssu1/TehA"/>
</dbReference>
<feature type="transmembrane region" description="Helical" evidence="6">
    <location>
        <begin position="228"/>
        <end position="247"/>
    </location>
</feature>
<feature type="region of interest" description="Disordered" evidence="5">
    <location>
        <begin position="318"/>
        <end position="353"/>
    </location>
</feature>
<keyword evidence="4 6" id="KW-0472">Membrane</keyword>
<dbReference type="Gene3D" id="1.50.10.150">
    <property type="entry name" value="Voltage-dependent anion channel"/>
    <property type="match status" value="1"/>
</dbReference>
<feature type="transmembrane region" description="Helical" evidence="6">
    <location>
        <begin position="279"/>
        <end position="301"/>
    </location>
</feature>
<feature type="transmembrane region" description="Helical" evidence="6">
    <location>
        <begin position="79"/>
        <end position="96"/>
    </location>
</feature>
<comment type="subcellular location">
    <subcellularLocation>
        <location evidence="1">Membrane</location>
        <topology evidence="1">Multi-pass membrane protein</topology>
    </subcellularLocation>
</comment>
<feature type="transmembrane region" description="Helical" evidence="6">
    <location>
        <begin position="39"/>
        <end position="58"/>
    </location>
</feature>
<accession>A0ABY4QTX2</accession>
<evidence type="ECO:0000313" key="7">
    <source>
        <dbReference type="EMBL" id="UQX87093.1"/>
    </source>
</evidence>
<feature type="transmembrane region" description="Helical" evidence="6">
    <location>
        <begin position="165"/>
        <end position="182"/>
    </location>
</feature>
<name>A0ABY4QTX2_9ACTN</name>
<feature type="transmembrane region" description="Helical" evidence="6">
    <location>
        <begin position="102"/>
        <end position="127"/>
    </location>
</feature>
<dbReference type="RefSeq" id="WP_249769538.1">
    <property type="nucleotide sequence ID" value="NZ_CP097332.1"/>
</dbReference>
<evidence type="ECO:0000256" key="1">
    <source>
        <dbReference type="ARBA" id="ARBA00004141"/>
    </source>
</evidence>
<proteinExistence type="predicted"/>
<dbReference type="PANTHER" id="PTHR37955:SF1">
    <property type="entry name" value="DEP DOMAIN-CONTAINING PROTEIN"/>
    <property type="match status" value="1"/>
</dbReference>
<keyword evidence="3 6" id="KW-1133">Transmembrane helix</keyword>
<evidence type="ECO:0000313" key="8">
    <source>
        <dbReference type="Proteomes" id="UP001056336"/>
    </source>
</evidence>
<evidence type="ECO:0000256" key="3">
    <source>
        <dbReference type="ARBA" id="ARBA00022989"/>
    </source>
</evidence>
<feature type="transmembrane region" description="Helical" evidence="6">
    <location>
        <begin position="139"/>
        <end position="159"/>
    </location>
</feature>
<sequence length="353" mass="37483">MRSPKIPPNMFGVGFGLAGLSEVWQVTFAAGLTPEVISTLLLTLTAAAWFGVLVAYLAHARTDHATIVRDLTDPAAAPFLSLAVITPMLLGAQFLYPHAHVAGTVAVDVCMALTVTLGGWLTGQWIYRPLIIDDLHPGYFLPTVAGGLLAAISAATIGQRQLAETMFGSGLICWFVLGSIILNRLITRPLPPPALLPTVAVEIAPPAVASLAWFALHGAHIDSVAELLGGYGLLMVVAQLRLLPAYARLPFRPSTWAFTFSWAAVASTALVWLEALHPVGYQTWQCIVLAAISLLVGSITARTVVALARRDLLPPPTDQINSGIGTSETIRDTTPQYRSPTTANASPSGRRTT</sequence>
<protein>
    <recommendedName>
        <fullName evidence="9">Tellurite resistance protein</fullName>
    </recommendedName>
</protein>
<feature type="transmembrane region" description="Helical" evidence="6">
    <location>
        <begin position="254"/>
        <end position="273"/>
    </location>
</feature>
<evidence type="ECO:0000256" key="4">
    <source>
        <dbReference type="ARBA" id="ARBA00023136"/>
    </source>
</evidence>
<organism evidence="7 8">
    <name type="scientific">Jatrophihabitans telluris</name>
    <dbReference type="NCBI Taxonomy" id="2038343"/>
    <lineage>
        <taxon>Bacteria</taxon>
        <taxon>Bacillati</taxon>
        <taxon>Actinomycetota</taxon>
        <taxon>Actinomycetes</taxon>
        <taxon>Jatrophihabitantales</taxon>
        <taxon>Jatrophihabitantaceae</taxon>
        <taxon>Jatrophihabitans</taxon>
    </lineage>
</organism>
<dbReference type="Proteomes" id="UP001056336">
    <property type="component" value="Chromosome"/>
</dbReference>
<dbReference type="Pfam" id="PF03595">
    <property type="entry name" value="SLAC1"/>
    <property type="match status" value="1"/>
</dbReference>
<dbReference type="InterPro" id="IPR038665">
    <property type="entry name" value="Voltage-dep_anion_channel_sf"/>
</dbReference>
<gene>
    <name evidence="7" type="ORF">M6D93_12350</name>
</gene>
<reference evidence="7" key="2">
    <citation type="submission" date="2022-05" db="EMBL/GenBank/DDBJ databases">
        <authorList>
            <person name="Kim J.-S."/>
            <person name="Lee K."/>
            <person name="Suh M."/>
            <person name="Eom M."/>
            <person name="Kim J.-S."/>
            <person name="Kim D.-S."/>
            <person name="Ko S.-H."/>
            <person name="Shin Y."/>
            <person name="Lee J.-S."/>
        </authorList>
    </citation>
    <scope>NUCLEOTIDE SEQUENCE</scope>
    <source>
        <strain evidence="7">N237</strain>
    </source>
</reference>
<feature type="transmembrane region" description="Helical" evidence="6">
    <location>
        <begin position="194"/>
        <end position="216"/>
    </location>
</feature>
<evidence type="ECO:0008006" key="9">
    <source>
        <dbReference type="Google" id="ProtNLM"/>
    </source>
</evidence>
<dbReference type="PANTHER" id="PTHR37955">
    <property type="entry name" value="TELLURITE RESISTANCE PROTEIN TEHA"/>
    <property type="match status" value="1"/>
</dbReference>
<keyword evidence="2 6" id="KW-0812">Transmembrane</keyword>
<evidence type="ECO:0000256" key="5">
    <source>
        <dbReference type="SAM" id="MobiDB-lite"/>
    </source>
</evidence>